<dbReference type="EMBL" id="JBHUFU010000009">
    <property type="protein sequence ID" value="MFD1831226.1"/>
    <property type="molecule type" value="Genomic_DNA"/>
</dbReference>
<sequence>MGTLVEVFALGASITQADGPPLLPSFCRTNSRSSPLGWVRVVLVAAEVIGGLAFQGGLQQPLGQPLLGVVPLRGQLALAGQPQVLSLGPAHRLSPSNA</sequence>
<proteinExistence type="predicted"/>
<keyword evidence="2" id="KW-1185">Reference proteome</keyword>
<evidence type="ECO:0000313" key="2">
    <source>
        <dbReference type="Proteomes" id="UP001597365"/>
    </source>
</evidence>
<gene>
    <name evidence="1" type="ORF">ACFSJS_16365</name>
</gene>
<organism evidence="1 2">
    <name type="scientific">Streptomyces desertarenae</name>
    <dbReference type="NCBI Taxonomy" id="2666184"/>
    <lineage>
        <taxon>Bacteria</taxon>
        <taxon>Bacillati</taxon>
        <taxon>Actinomycetota</taxon>
        <taxon>Actinomycetes</taxon>
        <taxon>Kitasatosporales</taxon>
        <taxon>Streptomycetaceae</taxon>
        <taxon>Streptomyces</taxon>
    </lineage>
</organism>
<dbReference type="RefSeq" id="WP_380900943.1">
    <property type="nucleotide sequence ID" value="NZ_JBHUFU010000009.1"/>
</dbReference>
<accession>A0ABW4PPJ5</accession>
<name>A0ABW4PPJ5_9ACTN</name>
<reference evidence="2" key="1">
    <citation type="journal article" date="2019" name="Int. J. Syst. Evol. Microbiol.">
        <title>The Global Catalogue of Microorganisms (GCM) 10K type strain sequencing project: providing services to taxonomists for standard genome sequencing and annotation.</title>
        <authorList>
            <consortium name="The Broad Institute Genomics Platform"/>
            <consortium name="The Broad Institute Genome Sequencing Center for Infectious Disease"/>
            <person name="Wu L."/>
            <person name="Ma J."/>
        </authorList>
    </citation>
    <scope>NUCLEOTIDE SEQUENCE [LARGE SCALE GENOMIC DNA]</scope>
    <source>
        <strain evidence="2">CGMCC 4.7455</strain>
    </source>
</reference>
<evidence type="ECO:0000313" key="1">
    <source>
        <dbReference type="EMBL" id="MFD1831226.1"/>
    </source>
</evidence>
<protein>
    <submittedName>
        <fullName evidence="1">Uncharacterized protein</fullName>
    </submittedName>
</protein>
<dbReference type="Proteomes" id="UP001597365">
    <property type="component" value="Unassembled WGS sequence"/>
</dbReference>
<comment type="caution">
    <text evidence="1">The sequence shown here is derived from an EMBL/GenBank/DDBJ whole genome shotgun (WGS) entry which is preliminary data.</text>
</comment>